<evidence type="ECO:0000313" key="3">
    <source>
        <dbReference type="EMBL" id="CAF1662927.1"/>
    </source>
</evidence>
<sequence>METKIEMKGPIDTISSNDTSVGRLKKLPQLRGGGSCREHCSTIICILICMTIGFTIFAAAGGVYISNNSNVVALNVTIAGTVILAFSILICVGFICKICADSTDRHCGCHLCCCD</sequence>
<keyword evidence="1" id="KW-0472">Membrane</keyword>
<proteinExistence type="predicted"/>
<dbReference type="EMBL" id="CAJNOJ010001413">
    <property type="protein sequence ID" value="CAF1550859.1"/>
    <property type="molecule type" value="Genomic_DNA"/>
</dbReference>
<dbReference type="AlphaFoldDB" id="A0A816FKQ7"/>
<organism evidence="3 4">
    <name type="scientific">Adineta ricciae</name>
    <name type="common">Rotifer</name>
    <dbReference type="NCBI Taxonomy" id="249248"/>
    <lineage>
        <taxon>Eukaryota</taxon>
        <taxon>Metazoa</taxon>
        <taxon>Spiralia</taxon>
        <taxon>Gnathifera</taxon>
        <taxon>Rotifera</taxon>
        <taxon>Eurotatoria</taxon>
        <taxon>Bdelloidea</taxon>
        <taxon>Adinetida</taxon>
        <taxon>Adinetidae</taxon>
        <taxon>Adineta</taxon>
    </lineage>
</organism>
<name>A0A816FKQ7_ADIRI</name>
<keyword evidence="1" id="KW-0812">Transmembrane</keyword>
<feature type="transmembrane region" description="Helical" evidence="1">
    <location>
        <begin position="40"/>
        <end position="65"/>
    </location>
</feature>
<keyword evidence="4" id="KW-1185">Reference proteome</keyword>
<reference evidence="3" key="1">
    <citation type="submission" date="2021-02" db="EMBL/GenBank/DDBJ databases">
        <authorList>
            <person name="Nowell W R."/>
        </authorList>
    </citation>
    <scope>NUCLEOTIDE SEQUENCE</scope>
</reference>
<feature type="transmembrane region" description="Helical" evidence="1">
    <location>
        <begin position="71"/>
        <end position="96"/>
    </location>
</feature>
<keyword evidence="1" id="KW-1133">Transmembrane helix</keyword>
<dbReference type="EMBL" id="CAJNOR010011667">
    <property type="protein sequence ID" value="CAF1662927.1"/>
    <property type="molecule type" value="Genomic_DNA"/>
</dbReference>
<accession>A0A816FKQ7</accession>
<dbReference type="Proteomes" id="UP000663828">
    <property type="component" value="Unassembled WGS sequence"/>
</dbReference>
<dbReference type="Proteomes" id="UP000663852">
    <property type="component" value="Unassembled WGS sequence"/>
</dbReference>
<gene>
    <name evidence="2" type="ORF">EDS130_LOCUS45995</name>
    <name evidence="3" type="ORF">XAT740_LOCUS57231</name>
</gene>
<evidence type="ECO:0000256" key="1">
    <source>
        <dbReference type="SAM" id="Phobius"/>
    </source>
</evidence>
<comment type="caution">
    <text evidence="3">The sequence shown here is derived from an EMBL/GenBank/DDBJ whole genome shotgun (WGS) entry which is preliminary data.</text>
</comment>
<evidence type="ECO:0000313" key="4">
    <source>
        <dbReference type="Proteomes" id="UP000663828"/>
    </source>
</evidence>
<protein>
    <submittedName>
        <fullName evidence="3">Uncharacterized protein</fullName>
    </submittedName>
</protein>
<dbReference type="OrthoDB" id="10533444at2759"/>
<evidence type="ECO:0000313" key="2">
    <source>
        <dbReference type="EMBL" id="CAF1550859.1"/>
    </source>
</evidence>